<sequence length="459" mass="50908">MATAFTTSDASSRLGFDSGSTRQSGTKRGHFRPAEGVASLIASMKLLSLSVWLGLMLAGVSYAVPTRSALDNNNTNVSGSVDDALVARAVLEKREVFFGCNDAGFSPYLSQAIEDARMIISNAVDHLELAISLYDEDGSGRLKRTKDEKPKRTFDEHNAWATYSQFISKLKWPSDAQDGLAKSKVGLQKIKGTRDFAKSLVKQYDNYMAGRSVPWTRGGIPYIQIYCNEDDYLSVRDSNGLTYMEGFDHQNDRFYMLLQTEGIEDTKKEVWIPRRDVCPLDRGPTQIRFGKVPARKGIKAYVSHPREGLVEETMTFCPAEFDRWISFDKDRIAQGIHYRDLHVKIGGSPSEQQKGAISTLLKSPDINANEGWSRGMMWLGNFLTATMIHESTHSQAFTGGQNTLIDVKCADGDVATSPQCMDAIAKGRQGLDAQGNPQGDKDAEMFAVYAMGKLRRVYP</sequence>
<dbReference type="Proteomes" id="UP000235023">
    <property type="component" value="Unassembled WGS sequence"/>
</dbReference>
<organism evidence="2 3">
    <name type="scientific">Aspergillus taichungensis</name>
    <dbReference type="NCBI Taxonomy" id="482145"/>
    <lineage>
        <taxon>Eukaryota</taxon>
        <taxon>Fungi</taxon>
        <taxon>Dikarya</taxon>
        <taxon>Ascomycota</taxon>
        <taxon>Pezizomycotina</taxon>
        <taxon>Eurotiomycetes</taxon>
        <taxon>Eurotiomycetidae</taxon>
        <taxon>Eurotiales</taxon>
        <taxon>Aspergillaceae</taxon>
        <taxon>Aspergillus</taxon>
        <taxon>Aspergillus subgen. Circumdati</taxon>
    </lineage>
</organism>
<proteinExistence type="predicted"/>
<protein>
    <recommendedName>
        <fullName evidence="4">Lysine-specific metallo-endopeptidase domain-containing protein</fullName>
    </recommendedName>
</protein>
<feature type="region of interest" description="Disordered" evidence="1">
    <location>
        <begin position="1"/>
        <end position="30"/>
    </location>
</feature>
<evidence type="ECO:0000313" key="2">
    <source>
        <dbReference type="EMBL" id="PLN81408.1"/>
    </source>
</evidence>
<reference evidence="3" key="1">
    <citation type="submission" date="2017-12" db="EMBL/GenBank/DDBJ databases">
        <authorList>
            <consortium name="DOE Joint Genome Institute"/>
            <person name="Mondo S.J."/>
            <person name="Kjaerbolling I."/>
            <person name="Vesth T.C."/>
            <person name="Frisvad J.C."/>
            <person name="Nybo J.L."/>
            <person name="Theobald S."/>
            <person name="Kuo A."/>
            <person name="Bowyer P."/>
            <person name="Matsuda Y."/>
            <person name="Lyhne E.K."/>
            <person name="Kogle M.E."/>
            <person name="Clum A."/>
            <person name="Lipzen A."/>
            <person name="Salamov A."/>
            <person name="Ngan C.Y."/>
            <person name="Daum C."/>
            <person name="Chiniquy J."/>
            <person name="Barry K."/>
            <person name="LaButti K."/>
            <person name="Haridas S."/>
            <person name="Simmons B.A."/>
            <person name="Magnuson J.K."/>
            <person name="Mortensen U.H."/>
            <person name="Larsen T.O."/>
            <person name="Grigoriev I.V."/>
            <person name="Baker S.E."/>
            <person name="Andersen M.R."/>
            <person name="Nordberg H.P."/>
            <person name="Cantor M.N."/>
            <person name="Hua S.X."/>
        </authorList>
    </citation>
    <scope>NUCLEOTIDE SEQUENCE [LARGE SCALE GENOMIC DNA]</scope>
    <source>
        <strain evidence="3">IBT 19404</strain>
    </source>
</reference>
<dbReference type="AlphaFoldDB" id="A0A2J5HVQ8"/>
<keyword evidence="3" id="KW-1185">Reference proteome</keyword>
<dbReference type="OrthoDB" id="4485185at2759"/>
<evidence type="ECO:0000256" key="1">
    <source>
        <dbReference type="SAM" id="MobiDB-lite"/>
    </source>
</evidence>
<name>A0A2J5HVQ8_9EURO</name>
<accession>A0A2J5HVQ8</accession>
<feature type="compositionally biased region" description="Polar residues" evidence="1">
    <location>
        <begin position="1"/>
        <end position="11"/>
    </location>
</feature>
<evidence type="ECO:0008006" key="4">
    <source>
        <dbReference type="Google" id="ProtNLM"/>
    </source>
</evidence>
<dbReference type="EMBL" id="KZ559537">
    <property type="protein sequence ID" value="PLN81408.1"/>
    <property type="molecule type" value="Genomic_DNA"/>
</dbReference>
<evidence type="ECO:0000313" key="3">
    <source>
        <dbReference type="Proteomes" id="UP000235023"/>
    </source>
</evidence>
<gene>
    <name evidence="2" type="ORF">BDW42DRAFT_200881</name>
</gene>